<dbReference type="SUPFAM" id="SSF51905">
    <property type="entry name" value="FAD/NAD(P)-binding domain"/>
    <property type="match status" value="1"/>
</dbReference>
<keyword evidence="3" id="KW-0560">Oxidoreductase</keyword>
<comment type="similarity">
    <text evidence="2">Belongs to the flavin monoamine oxidase family.</text>
</comment>
<dbReference type="RefSeq" id="WP_045780532.1">
    <property type="nucleotide sequence ID" value="NZ_LAJX01000267.1"/>
</dbReference>
<reference evidence="6 7" key="2">
    <citation type="journal article" date="2016" name="Microb. Ecol.">
        <title>Genome Characteristics of a Novel Type I Methanotroph (Sn10-6) Isolated from a Flooded Indian Rice Field.</title>
        <authorList>
            <person name="Rahalkar M.C."/>
            <person name="Pandit P.S."/>
            <person name="Dhakephalkar P.K."/>
            <person name="Pore S."/>
            <person name="Arora P."/>
            <person name="Kapse N."/>
        </authorList>
    </citation>
    <scope>NUCLEOTIDE SEQUENCE [LARGE SCALE GENOMIC DNA]</scope>
    <source>
        <strain evidence="6 7">Sn10-6</strain>
    </source>
</reference>
<keyword evidence="7" id="KW-1185">Reference proteome</keyword>
<evidence type="ECO:0000256" key="4">
    <source>
        <dbReference type="PIRSR" id="PIRSR601613-1"/>
    </source>
</evidence>
<evidence type="ECO:0000313" key="7">
    <source>
        <dbReference type="Proteomes" id="UP000033684"/>
    </source>
</evidence>
<feature type="domain" description="Amine oxidase" evidence="5">
    <location>
        <begin position="81"/>
        <end position="525"/>
    </location>
</feature>
<dbReference type="PANTHER" id="PTHR43563:SF1">
    <property type="entry name" value="AMINE OXIDASE [FLAVIN-CONTAINING] B"/>
    <property type="match status" value="1"/>
</dbReference>
<dbReference type="PATRIC" id="fig|1632867.3.peg.3238"/>
<evidence type="ECO:0000313" key="6">
    <source>
        <dbReference type="EMBL" id="KJV05231.1"/>
    </source>
</evidence>
<comment type="caution">
    <text evidence="6">The sequence shown here is derived from an EMBL/GenBank/DDBJ whole genome shotgun (WGS) entry which is preliminary data.</text>
</comment>
<dbReference type="GO" id="GO:0016491">
    <property type="term" value="F:oxidoreductase activity"/>
    <property type="evidence" value="ECO:0007669"/>
    <property type="project" value="UniProtKB-KW"/>
</dbReference>
<dbReference type="PANTHER" id="PTHR43563">
    <property type="entry name" value="AMINE OXIDASE"/>
    <property type="match status" value="1"/>
</dbReference>
<dbReference type="Gene3D" id="3.50.50.60">
    <property type="entry name" value="FAD/NAD(P)-binding domain"/>
    <property type="match status" value="1"/>
</dbReference>
<dbReference type="SUPFAM" id="SSF54373">
    <property type="entry name" value="FAD-linked reductases, C-terminal domain"/>
    <property type="match status" value="1"/>
</dbReference>
<name>A0A0F3IER1_9GAMM</name>
<evidence type="ECO:0000259" key="5">
    <source>
        <dbReference type="Pfam" id="PF01593"/>
    </source>
</evidence>
<dbReference type="InterPro" id="IPR001613">
    <property type="entry name" value="Flavin_amine_oxidase"/>
</dbReference>
<proteinExistence type="inferred from homology"/>
<feature type="binding site" evidence="4">
    <location>
        <begin position="101"/>
        <end position="102"/>
    </location>
    <ligand>
        <name>FAD</name>
        <dbReference type="ChEBI" id="CHEBI:57692"/>
    </ligand>
</feature>
<evidence type="ECO:0000256" key="2">
    <source>
        <dbReference type="ARBA" id="ARBA00005995"/>
    </source>
</evidence>
<dbReference type="AlphaFoldDB" id="A0A0F3IER1"/>
<dbReference type="EMBL" id="LAJX01000267">
    <property type="protein sequence ID" value="KJV05231.1"/>
    <property type="molecule type" value="Genomic_DNA"/>
</dbReference>
<sequence>MGRTPLIRRLILALQNARYEYLKEQHLPLPIPKELANTSRRRFIKTSTLASLLGLTGGLTTNAFAVPITPRANVVIIGAGLAGLNAAYQLKQVGIIADVYEARNRVGGRTFSKQIQNGLTVDIGAELINTDHADMLDLVADFDIKLFNKLEDADSLPYPKEAFYFNGISRTEAELADDLRAIAAQIAIDSALLDEDWDTNAPFFDQLSVADYLELHADKIPKLYIKQLLHSMIHTEYGVEASASSALQLITILPVVNGQHVDLLSYSDEAFAVIGGSQQIAHALANTLDKQVHLNKRLTAISQADASYTLSFADGSVINADYVIIAIPFPALNTVTVNVKLPTRLKQFIAQGKLGSNEKVIAGFSNRFWRQDSGFTLAAWGIKGVSEIWDETQRQPERNDAALNFFLGGKQARELASVANVDALAQQFTERLNTFTPGANTAFTGHVVHSSWTQSPYTQGGYANFKPGQLTRFSDYFWIDSNNPDEQQQVNVGHLIFAGEHLSDAFYGFMNGAAETGRLAANLVITQMASS</sequence>
<dbReference type="Gene3D" id="3.90.660.10">
    <property type="match status" value="1"/>
</dbReference>
<dbReference type="InterPro" id="IPR050703">
    <property type="entry name" value="Flavin_MAO"/>
</dbReference>
<evidence type="ECO:0000256" key="3">
    <source>
        <dbReference type="ARBA" id="ARBA00023002"/>
    </source>
</evidence>
<dbReference type="PROSITE" id="PS51318">
    <property type="entry name" value="TAT"/>
    <property type="match status" value="1"/>
</dbReference>
<feature type="binding site" evidence="4">
    <location>
        <position position="405"/>
    </location>
    <ligand>
        <name>substrate</name>
    </ligand>
</feature>
<protein>
    <recommendedName>
        <fullName evidence="5">Amine oxidase domain-containing protein</fullName>
    </recommendedName>
</protein>
<dbReference type="OrthoDB" id="8845488at2"/>
<dbReference type="InterPro" id="IPR036188">
    <property type="entry name" value="FAD/NAD-bd_sf"/>
</dbReference>
<dbReference type="Pfam" id="PF01593">
    <property type="entry name" value="Amino_oxidase"/>
    <property type="match status" value="1"/>
</dbReference>
<dbReference type="InterPro" id="IPR006311">
    <property type="entry name" value="TAT_signal"/>
</dbReference>
<organism evidence="6 7">
    <name type="scientific">Methylocucumis oryzae</name>
    <dbReference type="NCBI Taxonomy" id="1632867"/>
    <lineage>
        <taxon>Bacteria</taxon>
        <taxon>Pseudomonadati</taxon>
        <taxon>Pseudomonadota</taxon>
        <taxon>Gammaproteobacteria</taxon>
        <taxon>Methylococcales</taxon>
        <taxon>Methylococcaceae</taxon>
        <taxon>Methylocucumis</taxon>
    </lineage>
</organism>
<comment type="cofactor">
    <cofactor evidence="1">
        <name>FAD</name>
        <dbReference type="ChEBI" id="CHEBI:57692"/>
    </cofactor>
</comment>
<dbReference type="PRINTS" id="PR00757">
    <property type="entry name" value="AMINEOXDASEF"/>
</dbReference>
<dbReference type="Proteomes" id="UP000033684">
    <property type="component" value="Unassembled WGS sequence"/>
</dbReference>
<reference evidence="7" key="1">
    <citation type="submission" date="2015-03" db="EMBL/GenBank/DDBJ databases">
        <title>Draft genome sequence of a novel methanotroph (Sn10-6) isolated from flooded ricefield rhizosphere in India.</title>
        <authorList>
            <person name="Pandit P.S."/>
            <person name="Pore S.D."/>
            <person name="Arora P."/>
            <person name="Kapse N.G."/>
            <person name="Dhakephalkar P.K."/>
            <person name="Rahalkar M.C."/>
        </authorList>
    </citation>
    <scope>NUCLEOTIDE SEQUENCE [LARGE SCALE GENOMIC DNA]</scope>
    <source>
        <strain evidence="7">Sn10-6</strain>
    </source>
</reference>
<dbReference type="InterPro" id="IPR002937">
    <property type="entry name" value="Amino_oxidase"/>
</dbReference>
<accession>A0A0F3IER1</accession>
<dbReference type="Gene3D" id="1.10.405.10">
    <property type="entry name" value="Guanine Nucleotide Dissociation Inhibitor, domain 1"/>
    <property type="match status" value="1"/>
</dbReference>
<gene>
    <name evidence="6" type="ORF">VZ94_19685</name>
</gene>
<evidence type="ECO:0000256" key="1">
    <source>
        <dbReference type="ARBA" id="ARBA00001974"/>
    </source>
</evidence>